<evidence type="ECO:0000313" key="1">
    <source>
        <dbReference type="EMBL" id="RWU08087.1"/>
    </source>
</evidence>
<protein>
    <submittedName>
        <fullName evidence="1">Uncharacterized protein</fullName>
    </submittedName>
</protein>
<dbReference type="RefSeq" id="WP_113646610.1">
    <property type="nucleotide sequence ID" value="NZ_QMHN01000002.1"/>
</dbReference>
<organism evidence="1 2">
    <name type="scientific">Pedobacter chitinilyticus</name>
    <dbReference type="NCBI Taxonomy" id="2233776"/>
    <lineage>
        <taxon>Bacteria</taxon>
        <taxon>Pseudomonadati</taxon>
        <taxon>Bacteroidota</taxon>
        <taxon>Sphingobacteriia</taxon>
        <taxon>Sphingobacteriales</taxon>
        <taxon>Sphingobacteriaceae</taxon>
        <taxon>Pedobacter</taxon>
    </lineage>
</organism>
<reference evidence="1 2" key="1">
    <citation type="submission" date="2018-06" db="EMBL/GenBank/DDBJ databases">
        <title>Pedobacter endophyticus sp. nov., an endophytic bacterium isolated from a leaf of Triticum aestivum.</title>
        <authorList>
            <person name="Zhang L."/>
        </authorList>
    </citation>
    <scope>NUCLEOTIDE SEQUENCE [LARGE SCALE GENOMIC DNA]</scope>
    <source>
        <strain evidence="1 2">CM134L-2</strain>
    </source>
</reference>
<keyword evidence="2" id="KW-1185">Reference proteome</keyword>
<comment type="caution">
    <text evidence="1">The sequence shown here is derived from an EMBL/GenBank/DDBJ whole genome shotgun (WGS) entry which is preliminary data.</text>
</comment>
<gene>
    <name evidence="1" type="ORF">DPV69_06800</name>
</gene>
<sequence length="100" mass="11238">MIEVFKTNIDSTFVAQQIVDEIKAMPLGVDASFDLEDCDHILRVCGDFEPILLKDQIITLFLSKGYTATPLDDHDDFAVYQAEEQLLETQAGIIAFLSIR</sequence>
<dbReference type="EMBL" id="SAYW01000002">
    <property type="protein sequence ID" value="RWU08087.1"/>
    <property type="molecule type" value="Genomic_DNA"/>
</dbReference>
<evidence type="ECO:0000313" key="2">
    <source>
        <dbReference type="Proteomes" id="UP000284120"/>
    </source>
</evidence>
<proteinExistence type="predicted"/>
<dbReference type="AlphaFoldDB" id="A0A3S3R6P9"/>
<dbReference type="OrthoDB" id="1036397at2"/>
<name>A0A3S3R6P9_9SPHI</name>
<dbReference type="Proteomes" id="UP000284120">
    <property type="component" value="Unassembled WGS sequence"/>
</dbReference>
<accession>A0A3S3R6P9</accession>